<dbReference type="PANTHER" id="PTHR11101">
    <property type="entry name" value="PHOSPHATE TRANSPORTER"/>
    <property type="match status" value="1"/>
</dbReference>
<gene>
    <name evidence="21" type="ORF">PLEPLA_LOCUS19285</name>
</gene>
<dbReference type="PANTHER" id="PTHR11101:SF83">
    <property type="entry name" value="SODIUM-DEPENDENT PHOSPHATE TRANSPORTER 2"/>
    <property type="match status" value="1"/>
</dbReference>
<keyword evidence="6" id="KW-0592">Phosphate transport</keyword>
<protein>
    <recommendedName>
        <fullName evidence="17">Sodium-dependent phosphate transporter 2</fullName>
    </recommendedName>
    <alternativeName>
        <fullName evidence="18">Solute carrier family 20 member 2</fullName>
    </alternativeName>
</protein>
<evidence type="ECO:0000256" key="15">
    <source>
        <dbReference type="ARBA" id="ARBA00023201"/>
    </source>
</evidence>
<dbReference type="GO" id="GO:0005315">
    <property type="term" value="F:phosphate transmembrane transporter activity"/>
    <property type="evidence" value="ECO:0007669"/>
    <property type="project" value="InterPro"/>
</dbReference>
<feature type="chain" id="PRO_5040169982" description="Sodium-dependent phosphate transporter 2" evidence="20">
    <location>
        <begin position="19"/>
        <end position="253"/>
    </location>
</feature>
<evidence type="ECO:0000256" key="4">
    <source>
        <dbReference type="ARBA" id="ARBA00022448"/>
    </source>
</evidence>
<proteinExistence type="inferred from homology"/>
<dbReference type="GO" id="GO:0016324">
    <property type="term" value="C:apical plasma membrane"/>
    <property type="evidence" value="ECO:0007669"/>
    <property type="project" value="UniProtKB-SubCell"/>
</dbReference>
<dbReference type="Proteomes" id="UP001153269">
    <property type="component" value="Unassembled WGS sequence"/>
</dbReference>
<keyword evidence="11" id="KW-0406">Ion transport</keyword>
<accession>A0A9N7UGY1</accession>
<evidence type="ECO:0000256" key="13">
    <source>
        <dbReference type="ARBA" id="ARBA00023170"/>
    </source>
</evidence>
<evidence type="ECO:0000256" key="7">
    <source>
        <dbReference type="ARBA" id="ARBA00022692"/>
    </source>
</evidence>
<comment type="catalytic activity">
    <reaction evidence="16">
        <text>2 Na(+)(out) + phosphate(out) = 2 Na(+)(in) + phosphate(in)</text>
        <dbReference type="Rhea" id="RHEA:71259"/>
        <dbReference type="ChEBI" id="CHEBI:29101"/>
        <dbReference type="ChEBI" id="CHEBI:43474"/>
    </reaction>
</comment>
<dbReference type="InterPro" id="IPR001204">
    <property type="entry name" value="Phos_transporter"/>
</dbReference>
<dbReference type="GO" id="GO:0035435">
    <property type="term" value="P:phosphate ion transmembrane transport"/>
    <property type="evidence" value="ECO:0007669"/>
    <property type="project" value="TreeGrafter"/>
</dbReference>
<keyword evidence="10" id="KW-0915">Sodium</keyword>
<evidence type="ECO:0000256" key="1">
    <source>
        <dbReference type="ARBA" id="ARBA00004424"/>
    </source>
</evidence>
<reference evidence="21" key="1">
    <citation type="submission" date="2020-03" db="EMBL/GenBank/DDBJ databases">
        <authorList>
            <person name="Weist P."/>
        </authorList>
    </citation>
    <scope>NUCLEOTIDE SEQUENCE</scope>
</reference>
<comment type="subunit">
    <text evidence="3">Homodimer.</text>
</comment>
<evidence type="ECO:0000256" key="20">
    <source>
        <dbReference type="SAM" id="SignalP"/>
    </source>
</evidence>
<keyword evidence="9 19" id="KW-1133">Transmembrane helix</keyword>
<comment type="subcellular location">
    <subcellularLocation>
        <location evidence="1">Apical cell membrane</location>
        <topology evidence="1">Multi-pass membrane protein</topology>
    </subcellularLocation>
</comment>
<evidence type="ECO:0000256" key="5">
    <source>
        <dbReference type="ARBA" id="ARBA00022475"/>
    </source>
</evidence>
<keyword evidence="20" id="KW-0732">Signal</keyword>
<dbReference type="AlphaFoldDB" id="A0A9N7UGY1"/>
<keyword evidence="14" id="KW-0325">Glycoprotein</keyword>
<evidence type="ECO:0000256" key="19">
    <source>
        <dbReference type="SAM" id="Phobius"/>
    </source>
</evidence>
<keyword evidence="8" id="KW-0769">Symport</keyword>
<keyword evidence="12 19" id="KW-0472">Membrane</keyword>
<evidence type="ECO:0000256" key="18">
    <source>
        <dbReference type="ARBA" id="ARBA00041753"/>
    </source>
</evidence>
<comment type="caution">
    <text evidence="21">The sequence shown here is derived from an EMBL/GenBank/DDBJ whole genome shotgun (WGS) entry which is preliminary data.</text>
</comment>
<organism evidence="21 22">
    <name type="scientific">Pleuronectes platessa</name>
    <name type="common">European plaice</name>
    <dbReference type="NCBI Taxonomy" id="8262"/>
    <lineage>
        <taxon>Eukaryota</taxon>
        <taxon>Metazoa</taxon>
        <taxon>Chordata</taxon>
        <taxon>Craniata</taxon>
        <taxon>Vertebrata</taxon>
        <taxon>Euteleostomi</taxon>
        <taxon>Actinopterygii</taxon>
        <taxon>Neopterygii</taxon>
        <taxon>Teleostei</taxon>
        <taxon>Neoteleostei</taxon>
        <taxon>Acanthomorphata</taxon>
        <taxon>Carangaria</taxon>
        <taxon>Pleuronectiformes</taxon>
        <taxon>Pleuronectoidei</taxon>
        <taxon>Pleuronectidae</taxon>
        <taxon>Pleuronectes</taxon>
    </lineage>
</organism>
<evidence type="ECO:0000256" key="8">
    <source>
        <dbReference type="ARBA" id="ARBA00022847"/>
    </source>
</evidence>
<evidence type="ECO:0000313" key="21">
    <source>
        <dbReference type="EMBL" id="CAB1431240.1"/>
    </source>
</evidence>
<evidence type="ECO:0000313" key="22">
    <source>
        <dbReference type="Proteomes" id="UP001153269"/>
    </source>
</evidence>
<dbReference type="Pfam" id="PF01384">
    <property type="entry name" value="PHO4"/>
    <property type="match status" value="1"/>
</dbReference>
<evidence type="ECO:0000256" key="14">
    <source>
        <dbReference type="ARBA" id="ARBA00023180"/>
    </source>
</evidence>
<evidence type="ECO:0000256" key="16">
    <source>
        <dbReference type="ARBA" id="ARBA00035083"/>
    </source>
</evidence>
<keyword evidence="22" id="KW-1185">Reference proteome</keyword>
<dbReference type="GO" id="GO:0006814">
    <property type="term" value="P:sodium ion transport"/>
    <property type="evidence" value="ECO:0007669"/>
    <property type="project" value="UniProtKB-KW"/>
</dbReference>
<evidence type="ECO:0000256" key="11">
    <source>
        <dbReference type="ARBA" id="ARBA00023065"/>
    </source>
</evidence>
<keyword evidence="5" id="KW-1003">Cell membrane</keyword>
<dbReference type="GO" id="GO:0015293">
    <property type="term" value="F:symporter activity"/>
    <property type="evidence" value="ECO:0007669"/>
    <property type="project" value="UniProtKB-KW"/>
</dbReference>
<feature type="signal peptide" evidence="20">
    <location>
        <begin position="1"/>
        <end position="18"/>
    </location>
</feature>
<evidence type="ECO:0000256" key="9">
    <source>
        <dbReference type="ARBA" id="ARBA00022989"/>
    </source>
</evidence>
<feature type="transmembrane region" description="Helical" evidence="19">
    <location>
        <begin position="181"/>
        <end position="203"/>
    </location>
</feature>
<evidence type="ECO:0000256" key="3">
    <source>
        <dbReference type="ARBA" id="ARBA00011738"/>
    </source>
</evidence>
<sequence>MVFLGVIIVFVLAFSVGATDVGNSFGTVVGSQLVTLDQACILASIFETLGAILLGAKVGETIRNDIKDVSMYDTVLMAGWVNAMVGSAVLSELPISGGSLHFPADPHRLLRVLAHGANDVSNAIGPLMALWMIGIRGGVMLDAVTHKLLLVQRVSLDDSAHLHSSTAHYICPGWAQSHRQFVFVTTEILLYPVILLTCFSFFLNVTPEAEAPRCAKAASRCFSLRCDRHNVLTWEWMGASCYLRLGAALKRPV</sequence>
<evidence type="ECO:0000256" key="12">
    <source>
        <dbReference type="ARBA" id="ARBA00023136"/>
    </source>
</evidence>
<keyword evidence="13" id="KW-0675">Receptor</keyword>
<name>A0A9N7UGY1_PLEPL</name>
<evidence type="ECO:0000256" key="2">
    <source>
        <dbReference type="ARBA" id="ARBA00009916"/>
    </source>
</evidence>
<dbReference type="EMBL" id="CADEAL010001323">
    <property type="protein sequence ID" value="CAB1431240.1"/>
    <property type="molecule type" value="Genomic_DNA"/>
</dbReference>
<keyword evidence="7 19" id="KW-0812">Transmembrane</keyword>
<keyword evidence="4" id="KW-0813">Transport</keyword>
<keyword evidence="15" id="KW-0739">Sodium transport</keyword>
<evidence type="ECO:0000256" key="17">
    <source>
        <dbReference type="ARBA" id="ARBA00039342"/>
    </source>
</evidence>
<evidence type="ECO:0000256" key="10">
    <source>
        <dbReference type="ARBA" id="ARBA00023053"/>
    </source>
</evidence>
<evidence type="ECO:0000256" key="6">
    <source>
        <dbReference type="ARBA" id="ARBA00022592"/>
    </source>
</evidence>
<comment type="similarity">
    <text evidence="2">Belongs to the inorganic phosphate transporter (PiT) (TC 2.A.20) family.</text>
</comment>